<gene>
    <name evidence="3" type="ORF">HMPREF9080_02864</name>
</gene>
<dbReference type="SUPFAM" id="SSF52540">
    <property type="entry name" value="P-loop containing nucleoside triphosphate hydrolases"/>
    <property type="match status" value="1"/>
</dbReference>
<dbReference type="InterPro" id="IPR022503">
    <property type="entry name" value="Conj_coupling_TraG/TraD_PFGI-1"/>
</dbReference>
<dbReference type="InterPro" id="IPR032689">
    <property type="entry name" value="TraG-D_C"/>
</dbReference>
<dbReference type="HOGENOM" id="CLU_024857_0_0_6"/>
<accession>G9ZJ95</accession>
<keyword evidence="1" id="KW-0472">Membrane</keyword>
<name>G9ZJ95_9GAMM</name>
<dbReference type="Proteomes" id="UP000004750">
    <property type="component" value="Unassembled WGS sequence"/>
</dbReference>
<feature type="transmembrane region" description="Helical" evidence="1">
    <location>
        <begin position="20"/>
        <end position="43"/>
    </location>
</feature>
<dbReference type="AlphaFoldDB" id="G9ZJ95"/>
<keyword evidence="1" id="KW-1133">Transmembrane helix</keyword>
<dbReference type="NCBIfam" id="TIGR03743">
    <property type="entry name" value="SXT_TraD"/>
    <property type="match status" value="1"/>
</dbReference>
<organism evidence="3 4">
    <name type="scientific">Cardiobacterium valvarum F0432</name>
    <dbReference type="NCBI Taxonomy" id="797473"/>
    <lineage>
        <taxon>Bacteria</taxon>
        <taxon>Pseudomonadati</taxon>
        <taxon>Pseudomonadota</taxon>
        <taxon>Gammaproteobacteria</taxon>
        <taxon>Cardiobacteriales</taxon>
        <taxon>Cardiobacteriaceae</taxon>
        <taxon>Cardiobacterium</taxon>
    </lineage>
</organism>
<sequence>MQLGRGRYEKEALLRDPHEYTAVVAYLVAAVFLFVASEMALLVPTLAWSGSAVFLWRAWHRWCHGHFVRSYQRNLTRLPLYIMDSRELRGLHNQFLGMGFEWKAIHAQRIYDIELNRNTRFTQFSRGYLWAREYSNRHKQDKGGSQLLLRFLDSQCFLNPWRPAPDLEGKSYLHTVGMPEGERPIYQPQASRVSHTIVFGTTRVGKTREAEVLVTQDIHRGDVVIFFDPKGDTELLLRMYSEAVKAGRADQFYLFHLGFPEHSAQYNPVGSFLRVTEVATRIANQMPGEGQSAAFREFVWAFVNQISKGLVLLGRTPSYPLLKTYSADVGPLFVEVMQQLCERHQYDYRARLAEYQAVINMPAEKRRELGFNFVIPRSMQDREKAGKAWWLLFRELDAGGKLPLTATERDVALSMLKAYQTDASWMAKLVASLDPFLEKMTTGAVSKLIAPDFSDPSRDVFSWSQIIQSRAIVYIGLDALSDPEVAATVGNSMFADLTSVAGRLYKHGADHGLPVYADSGYKPKICLHADEFNELCGPEFIPMLNKAGGAGIQVTAYTQTLPDIEARIGNKAQADQMLGNFNTVIMLRVLNESTAKILIEKQNKVNVTSIATFSGSSDNPDITSNVLFTSTTQSREMTQSVDLLRISDLSKLPKGQAFALLNGNTPYKIRIPLLKHGNDKNLPADIDHVAAEMRKRTDSPTTTEWARYKEYVEVAEILQGDELNKLCQGYLREISDDEYMQRQYAHMDEGDADG</sequence>
<feature type="domain" description="TraD/TraG TraM recognition site" evidence="2">
    <location>
        <begin position="529"/>
        <end position="654"/>
    </location>
</feature>
<dbReference type="PATRIC" id="fig|797473.3.peg.2335"/>
<dbReference type="EMBL" id="AGCM01000184">
    <property type="protein sequence ID" value="EHM50236.1"/>
    <property type="molecule type" value="Genomic_DNA"/>
</dbReference>
<proteinExistence type="predicted"/>
<protein>
    <submittedName>
        <fullName evidence="3">Conjugative coupling factor TraD, PFGI-1 class</fullName>
    </submittedName>
</protein>
<dbReference type="InterPro" id="IPR022458">
    <property type="entry name" value="Conjugative_coupling_TraG/TraD"/>
</dbReference>
<dbReference type="Gene3D" id="3.40.50.300">
    <property type="entry name" value="P-loop containing nucleotide triphosphate hydrolases"/>
    <property type="match status" value="2"/>
</dbReference>
<dbReference type="CDD" id="cd01127">
    <property type="entry name" value="TrwB_TraG_TraD_VirD4"/>
    <property type="match status" value="2"/>
</dbReference>
<evidence type="ECO:0000313" key="4">
    <source>
        <dbReference type="Proteomes" id="UP000004750"/>
    </source>
</evidence>
<keyword evidence="1" id="KW-0812">Transmembrane</keyword>
<evidence type="ECO:0000313" key="3">
    <source>
        <dbReference type="EMBL" id="EHM50236.1"/>
    </source>
</evidence>
<reference evidence="3 4" key="1">
    <citation type="submission" date="2011-08" db="EMBL/GenBank/DDBJ databases">
        <authorList>
            <person name="Weinstock G."/>
            <person name="Sodergren E."/>
            <person name="Clifton S."/>
            <person name="Fulton L."/>
            <person name="Fulton B."/>
            <person name="Courtney L."/>
            <person name="Fronick C."/>
            <person name="Harrison M."/>
            <person name="Strong C."/>
            <person name="Farmer C."/>
            <person name="Delahaunty K."/>
            <person name="Markovic C."/>
            <person name="Hall O."/>
            <person name="Minx P."/>
            <person name="Tomlinson C."/>
            <person name="Mitreva M."/>
            <person name="Hou S."/>
            <person name="Chen J."/>
            <person name="Wollam A."/>
            <person name="Pepin K.H."/>
            <person name="Johnson M."/>
            <person name="Bhonagiri V."/>
            <person name="Zhang X."/>
            <person name="Suruliraj S."/>
            <person name="Warren W."/>
            <person name="Chinwalla A."/>
            <person name="Mardis E.R."/>
            <person name="Wilson R.K."/>
        </authorList>
    </citation>
    <scope>NUCLEOTIDE SEQUENCE [LARGE SCALE GENOMIC DNA]</scope>
    <source>
        <strain evidence="3 4">F0432</strain>
    </source>
</reference>
<dbReference type="InterPro" id="IPR027417">
    <property type="entry name" value="P-loop_NTPase"/>
</dbReference>
<dbReference type="NCBIfam" id="TIGR03754">
    <property type="entry name" value="conj_TOL_TraD"/>
    <property type="match status" value="1"/>
</dbReference>
<comment type="caution">
    <text evidence="3">The sequence shown here is derived from an EMBL/GenBank/DDBJ whole genome shotgun (WGS) entry which is preliminary data.</text>
</comment>
<evidence type="ECO:0000256" key="1">
    <source>
        <dbReference type="SAM" id="Phobius"/>
    </source>
</evidence>
<evidence type="ECO:0000259" key="2">
    <source>
        <dbReference type="Pfam" id="PF12696"/>
    </source>
</evidence>
<dbReference type="Pfam" id="PF12696">
    <property type="entry name" value="TraG-D_C"/>
    <property type="match status" value="1"/>
</dbReference>
<dbReference type="STRING" id="797473.HMPREF9080_02864"/>